<name>A0A5P1E8P9_ASPOF</name>
<accession>A0A5P1E8P9</accession>
<protein>
    <submittedName>
        <fullName evidence="1">Uncharacterized protein</fullName>
    </submittedName>
</protein>
<organism evidence="1 2">
    <name type="scientific">Asparagus officinalis</name>
    <name type="common">Garden asparagus</name>
    <dbReference type="NCBI Taxonomy" id="4686"/>
    <lineage>
        <taxon>Eukaryota</taxon>
        <taxon>Viridiplantae</taxon>
        <taxon>Streptophyta</taxon>
        <taxon>Embryophyta</taxon>
        <taxon>Tracheophyta</taxon>
        <taxon>Spermatophyta</taxon>
        <taxon>Magnoliopsida</taxon>
        <taxon>Liliopsida</taxon>
        <taxon>Asparagales</taxon>
        <taxon>Asparagaceae</taxon>
        <taxon>Asparagoideae</taxon>
        <taxon>Asparagus</taxon>
    </lineage>
</organism>
<evidence type="ECO:0000313" key="2">
    <source>
        <dbReference type="Proteomes" id="UP000243459"/>
    </source>
</evidence>
<evidence type="ECO:0000313" key="1">
    <source>
        <dbReference type="EMBL" id="ONK62228.1"/>
    </source>
</evidence>
<proteinExistence type="predicted"/>
<dbReference type="Gramene" id="ONK62228">
    <property type="protein sequence ID" value="ONK62228"/>
    <property type="gene ID" value="A4U43_C07F1690"/>
</dbReference>
<reference evidence="2" key="1">
    <citation type="journal article" date="2017" name="Nat. Commun.">
        <title>The asparagus genome sheds light on the origin and evolution of a young Y chromosome.</title>
        <authorList>
            <person name="Harkess A."/>
            <person name="Zhou J."/>
            <person name="Xu C."/>
            <person name="Bowers J.E."/>
            <person name="Van der Hulst R."/>
            <person name="Ayyampalayam S."/>
            <person name="Mercati F."/>
            <person name="Riccardi P."/>
            <person name="McKain M.R."/>
            <person name="Kakrana A."/>
            <person name="Tang H."/>
            <person name="Ray J."/>
            <person name="Groenendijk J."/>
            <person name="Arikit S."/>
            <person name="Mathioni S.M."/>
            <person name="Nakano M."/>
            <person name="Shan H."/>
            <person name="Telgmann-Rauber A."/>
            <person name="Kanno A."/>
            <person name="Yue Z."/>
            <person name="Chen H."/>
            <person name="Li W."/>
            <person name="Chen Y."/>
            <person name="Xu X."/>
            <person name="Zhang Y."/>
            <person name="Luo S."/>
            <person name="Chen H."/>
            <person name="Gao J."/>
            <person name="Mao Z."/>
            <person name="Pires J.C."/>
            <person name="Luo M."/>
            <person name="Kudrna D."/>
            <person name="Wing R.A."/>
            <person name="Meyers B.C."/>
            <person name="Yi K."/>
            <person name="Kong H."/>
            <person name="Lavrijsen P."/>
            <person name="Sunseri F."/>
            <person name="Falavigna A."/>
            <person name="Ye Y."/>
            <person name="Leebens-Mack J.H."/>
            <person name="Chen G."/>
        </authorList>
    </citation>
    <scope>NUCLEOTIDE SEQUENCE [LARGE SCALE GENOMIC DNA]</scope>
    <source>
        <strain evidence="2">cv. DH0086</strain>
    </source>
</reference>
<sequence length="78" mass="8194">MRRVPGADLAVRAAGGRGGGRAVIGMVEWGGGEEFDELSEDTHTLLVWCGGEGLYEPLSGLLISARLRVVLPSVVLFA</sequence>
<keyword evidence="2" id="KW-1185">Reference proteome</keyword>
<dbReference type="Proteomes" id="UP000243459">
    <property type="component" value="Chromosome 7"/>
</dbReference>
<gene>
    <name evidence="1" type="ORF">A4U43_C07F1690</name>
</gene>
<dbReference type="EMBL" id="CM007387">
    <property type="protein sequence ID" value="ONK62228.1"/>
    <property type="molecule type" value="Genomic_DNA"/>
</dbReference>
<dbReference type="AlphaFoldDB" id="A0A5P1E8P9"/>